<dbReference type="OrthoDB" id="10258955at2759"/>
<dbReference type="SUPFAM" id="SSF51556">
    <property type="entry name" value="Metallo-dependent hydrolases"/>
    <property type="match status" value="1"/>
</dbReference>
<evidence type="ECO:0000256" key="2">
    <source>
        <dbReference type="ARBA" id="ARBA00008829"/>
    </source>
</evidence>
<evidence type="ECO:0000256" key="1">
    <source>
        <dbReference type="ARBA" id="ARBA00001947"/>
    </source>
</evidence>
<name>A0A9P0DZT3_PHYSR</name>
<comment type="similarity">
    <text evidence="2">Belongs to the metallo-dependent hydrolases superfamily. Hydantoinase/dihydropyrimidinase family.</text>
</comment>
<evidence type="ECO:0000313" key="12">
    <source>
        <dbReference type="Proteomes" id="UP001153712"/>
    </source>
</evidence>
<dbReference type="Gene3D" id="3.20.20.140">
    <property type="entry name" value="Metal-dependent hydrolases"/>
    <property type="match status" value="1"/>
</dbReference>
<dbReference type="InterPro" id="IPR011778">
    <property type="entry name" value="Hydantoinase/dihydroPyrase"/>
</dbReference>
<evidence type="ECO:0000256" key="5">
    <source>
        <dbReference type="ARBA" id="ARBA00022801"/>
    </source>
</evidence>
<keyword evidence="12" id="KW-1185">Reference proteome</keyword>
<comment type="cofactor">
    <cofactor evidence="1">
        <name>Zn(2+)</name>
        <dbReference type="ChEBI" id="CHEBI:29105"/>
    </cofactor>
</comment>
<dbReference type="InterPro" id="IPR011059">
    <property type="entry name" value="Metal-dep_hydrolase_composite"/>
</dbReference>
<evidence type="ECO:0000256" key="8">
    <source>
        <dbReference type="ARBA" id="ARBA00039113"/>
    </source>
</evidence>
<keyword evidence="6" id="KW-0862">Zinc</keyword>
<dbReference type="Proteomes" id="UP001153712">
    <property type="component" value="Chromosome 8"/>
</dbReference>
<dbReference type="EC" id="3.5.2.2" evidence="8"/>
<dbReference type="FunFam" id="3.20.20.140:FF:000001">
    <property type="entry name" value="Dihydropyrimidinase like 3"/>
    <property type="match status" value="1"/>
</dbReference>
<dbReference type="PANTHER" id="PTHR11647:SF1">
    <property type="entry name" value="COLLAPSIN RESPONSE MEDIATOR PROTEIN"/>
    <property type="match status" value="1"/>
</dbReference>
<dbReference type="NCBIfam" id="TIGR02033">
    <property type="entry name" value="D-hydantoinase"/>
    <property type="match status" value="1"/>
</dbReference>
<evidence type="ECO:0000256" key="6">
    <source>
        <dbReference type="ARBA" id="ARBA00022833"/>
    </source>
</evidence>
<evidence type="ECO:0000256" key="3">
    <source>
        <dbReference type="ARBA" id="ARBA00011881"/>
    </source>
</evidence>
<evidence type="ECO:0000256" key="7">
    <source>
        <dbReference type="ARBA" id="ARBA00036696"/>
    </source>
</evidence>
<dbReference type="GO" id="GO:0005829">
    <property type="term" value="C:cytosol"/>
    <property type="evidence" value="ECO:0007669"/>
    <property type="project" value="TreeGrafter"/>
</dbReference>
<dbReference type="GO" id="GO:0006208">
    <property type="term" value="P:pyrimidine nucleobase catabolic process"/>
    <property type="evidence" value="ECO:0007669"/>
    <property type="project" value="TreeGrafter"/>
</dbReference>
<dbReference type="AlphaFoldDB" id="A0A9P0DZT3"/>
<dbReference type="GO" id="GO:0046872">
    <property type="term" value="F:metal ion binding"/>
    <property type="evidence" value="ECO:0007669"/>
    <property type="project" value="UniProtKB-KW"/>
</dbReference>
<dbReference type="Gene3D" id="2.30.40.10">
    <property type="entry name" value="Urease, subunit C, domain 1"/>
    <property type="match status" value="1"/>
</dbReference>
<dbReference type="Pfam" id="PF01979">
    <property type="entry name" value="Amidohydro_1"/>
    <property type="match status" value="1"/>
</dbReference>
<dbReference type="CDD" id="cd01314">
    <property type="entry name" value="D-HYD"/>
    <property type="match status" value="1"/>
</dbReference>
<dbReference type="InterPro" id="IPR032466">
    <property type="entry name" value="Metal_Hydrolase"/>
</dbReference>
<evidence type="ECO:0000256" key="9">
    <source>
        <dbReference type="PIRSR" id="PIRSR611778-50"/>
    </source>
</evidence>
<reference evidence="11" key="1">
    <citation type="submission" date="2022-01" db="EMBL/GenBank/DDBJ databases">
        <authorList>
            <person name="King R."/>
        </authorList>
    </citation>
    <scope>NUCLEOTIDE SEQUENCE</scope>
</reference>
<accession>A0A9P0DZT3</accession>
<proteinExistence type="inferred from homology"/>
<feature type="domain" description="Amidohydrolase-related" evidence="10">
    <location>
        <begin position="66"/>
        <end position="451"/>
    </location>
</feature>
<feature type="modified residue" description="N6-carboxylysine" evidence="9">
    <location>
        <position position="166"/>
    </location>
</feature>
<keyword evidence="5" id="KW-0378">Hydrolase</keyword>
<comment type="PTM">
    <text evidence="9">Carbamylation allows a single lysine to coordinate two divalent metal cations.</text>
</comment>
<protein>
    <recommendedName>
        <fullName evidence="8">dihydropyrimidinase</fullName>
        <ecNumber evidence="8">3.5.2.2</ecNumber>
    </recommendedName>
</protein>
<dbReference type="EMBL" id="OU900101">
    <property type="protein sequence ID" value="CAH1187520.1"/>
    <property type="molecule type" value="Genomic_DNA"/>
</dbReference>
<organism evidence="11 12">
    <name type="scientific">Phyllotreta striolata</name>
    <name type="common">Striped flea beetle</name>
    <name type="synonym">Crioceris striolata</name>
    <dbReference type="NCBI Taxonomy" id="444603"/>
    <lineage>
        <taxon>Eukaryota</taxon>
        <taxon>Metazoa</taxon>
        <taxon>Ecdysozoa</taxon>
        <taxon>Arthropoda</taxon>
        <taxon>Hexapoda</taxon>
        <taxon>Insecta</taxon>
        <taxon>Pterygota</taxon>
        <taxon>Neoptera</taxon>
        <taxon>Endopterygota</taxon>
        <taxon>Coleoptera</taxon>
        <taxon>Polyphaga</taxon>
        <taxon>Cucujiformia</taxon>
        <taxon>Chrysomeloidea</taxon>
        <taxon>Chrysomelidae</taxon>
        <taxon>Galerucinae</taxon>
        <taxon>Alticini</taxon>
        <taxon>Phyllotreta</taxon>
    </lineage>
</organism>
<comment type="catalytic activity">
    <reaction evidence="7">
        <text>5,6-dihydrouracil + H2O = 3-(carbamoylamino)propanoate + H(+)</text>
        <dbReference type="Rhea" id="RHEA:16121"/>
        <dbReference type="ChEBI" id="CHEBI:11892"/>
        <dbReference type="ChEBI" id="CHEBI:15377"/>
        <dbReference type="ChEBI" id="CHEBI:15378"/>
        <dbReference type="ChEBI" id="CHEBI:15901"/>
        <dbReference type="EC" id="3.5.2.2"/>
    </reaction>
</comment>
<dbReference type="SUPFAM" id="SSF51338">
    <property type="entry name" value="Composite domain of metallo-dependent hydrolases"/>
    <property type="match status" value="2"/>
</dbReference>
<dbReference type="InterPro" id="IPR050378">
    <property type="entry name" value="Metallo-dep_Hydrolases_sf"/>
</dbReference>
<comment type="subunit">
    <text evidence="3">Homotetramer.</text>
</comment>
<evidence type="ECO:0000259" key="10">
    <source>
        <dbReference type="Pfam" id="PF01979"/>
    </source>
</evidence>
<dbReference type="PANTHER" id="PTHR11647">
    <property type="entry name" value="HYDRANTOINASE/DIHYDROPYRIMIDINASE FAMILY MEMBER"/>
    <property type="match status" value="1"/>
</dbReference>
<gene>
    <name evidence="11" type="ORF">PHYEVI_LOCUS10614</name>
</gene>
<dbReference type="GO" id="GO:0004157">
    <property type="term" value="F:dihydropyrimidinase activity"/>
    <property type="evidence" value="ECO:0007669"/>
    <property type="project" value="UniProtKB-EC"/>
</dbReference>
<evidence type="ECO:0000256" key="4">
    <source>
        <dbReference type="ARBA" id="ARBA00022723"/>
    </source>
</evidence>
<sequence length="572" mass="62556">MSAPVKKVPIHLQSSQNRLLIKNGKVVNEDDASDADVYVEDGVIKQMGKNLIIPGGTRTIDARGKYVLPGGIDPHTHLDFQFFGTRTADTFYSGTKAAIAGGTTTIIDFVFPEKGESLLDTYYDYRQKAEGACCDYGFHVCVTHWSDRVKQEMELLTKEHGVNSFKMFMAYDFMLDDSELYCAFEQCKQLGALAQVHAENGPVLTENARRLLAKGVTGPEGHELSRPEEVEAEAVNRACVIAKQVDCPLYVVHVMSKSAAEALRRHAGGGRRTFGETLAAALGADGSQYKHQCFHHAAGHVLSPPLRPDTGTPVALMHHLADDVLQLTASDHCTFNKSQKEAGKGDFTKIPNGVNGVEDRMSVVWEKGVHAGILTPSRFVAVTSTNAAKLFNLYPRKGCIAVGSDADIVVWNPNATRTISAATHHQAVDFNIFEGMTCHGVPDYVIVNGRVCLDEGQLRVVEGYGRFVETPAYAPFVYNPDELESLKPAKVEHVEHADVFQKMQKVKLADDPCPTPTLPESHVAAATGRGHRPEGQRNIQESTFCLTEELDPDTKSSIRVTHPPGGRSSGFW</sequence>
<evidence type="ECO:0000313" key="11">
    <source>
        <dbReference type="EMBL" id="CAH1187520.1"/>
    </source>
</evidence>
<dbReference type="InterPro" id="IPR006680">
    <property type="entry name" value="Amidohydro-rel"/>
</dbReference>
<keyword evidence="4" id="KW-0479">Metal-binding</keyword>